<evidence type="ECO:0000256" key="5">
    <source>
        <dbReference type="ARBA" id="ARBA00022960"/>
    </source>
</evidence>
<dbReference type="InterPro" id="IPR001764">
    <property type="entry name" value="Glyco_hydro_3_N"/>
</dbReference>
<feature type="active site" description="Nucleophile" evidence="10">
    <location>
        <position position="250"/>
    </location>
</feature>
<accession>A0ABY5GXT8</accession>
<organism evidence="12 13">
    <name type="scientific">Amphritea atlantica</name>
    <dbReference type="NCBI Taxonomy" id="355243"/>
    <lineage>
        <taxon>Bacteria</taxon>
        <taxon>Pseudomonadati</taxon>
        <taxon>Pseudomonadota</taxon>
        <taxon>Gammaproteobacteria</taxon>
        <taxon>Oceanospirillales</taxon>
        <taxon>Oceanospirillaceae</taxon>
        <taxon>Amphritea</taxon>
    </lineage>
</organism>
<keyword evidence="4 10" id="KW-0378">Hydrolase</keyword>
<evidence type="ECO:0000313" key="12">
    <source>
        <dbReference type="EMBL" id="UTW04843.1"/>
    </source>
</evidence>
<dbReference type="InterPro" id="IPR022956">
    <property type="entry name" value="Beta_hexosaminidase_bac"/>
</dbReference>
<dbReference type="PANTHER" id="PTHR30480:SF13">
    <property type="entry name" value="BETA-HEXOSAMINIDASE"/>
    <property type="match status" value="1"/>
</dbReference>
<dbReference type="InterPro" id="IPR036962">
    <property type="entry name" value="Glyco_hydro_3_N_sf"/>
</dbReference>
<keyword evidence="8 10" id="KW-0131">Cell cycle</keyword>
<comment type="pathway">
    <text evidence="10">Cell wall biogenesis; peptidoglycan recycling.</text>
</comment>
<keyword evidence="7 10" id="KW-0326">Glycosidase</keyword>
<keyword evidence="13" id="KW-1185">Reference proteome</keyword>
<feature type="binding site" evidence="10">
    <location>
        <position position="136"/>
    </location>
    <ligand>
        <name>substrate</name>
    </ligand>
</feature>
<dbReference type="SUPFAM" id="SSF51445">
    <property type="entry name" value="(Trans)glycosidases"/>
    <property type="match status" value="1"/>
</dbReference>
<dbReference type="Pfam" id="PF00933">
    <property type="entry name" value="Glyco_hydro_3"/>
    <property type="match status" value="1"/>
</dbReference>
<gene>
    <name evidence="10 12" type="primary">nagZ</name>
    <name evidence="12" type="ORF">KDX31_07545</name>
</gene>
<evidence type="ECO:0000313" key="13">
    <source>
        <dbReference type="Proteomes" id="UP001059950"/>
    </source>
</evidence>
<sequence length="338" mass="36963">MSGALMLDIAGLSLTEEDKHLLQNPQVGGLILFSRNYQSPQQLSDLVHEIRLCAPQILIAVDQEGGRVQRFREGFVRLPPMAVLGGLYSENRDHALEVATELGWLMAAELVAYGIDISFAPVLDLDFGVSQVIGDRAFSARPEEVVALAGAFIKGMRQAGMASTGKHFPGHGWVAADSHLDIPVDERSLADIEAQDLVPFASLMQQGLDALMPAHVIYRQVDDRPAGFSPYWIGQRLRREMGFDGVVFSDDLTMEGASVAGGYEARAAQALEAGCDMLLVCNNRSAALQVLRCLEEAGHPGSNRIQRMRATDHYTIDEIRGTERWQRASGLAHQLTNI</sequence>
<feature type="active site" description="Proton donor/acceptor" evidence="10">
    <location>
        <position position="179"/>
    </location>
</feature>
<evidence type="ECO:0000256" key="1">
    <source>
        <dbReference type="ARBA" id="ARBA00001231"/>
    </source>
</evidence>
<comment type="catalytic activity">
    <reaction evidence="1 10">
        <text>Hydrolysis of terminal non-reducing N-acetyl-D-hexosamine residues in N-acetyl-beta-D-hexosaminides.</text>
        <dbReference type="EC" id="3.2.1.52"/>
    </reaction>
</comment>
<dbReference type="PANTHER" id="PTHR30480">
    <property type="entry name" value="BETA-HEXOSAMINIDASE-RELATED"/>
    <property type="match status" value="1"/>
</dbReference>
<evidence type="ECO:0000259" key="11">
    <source>
        <dbReference type="Pfam" id="PF00933"/>
    </source>
</evidence>
<comment type="subcellular location">
    <subcellularLocation>
        <location evidence="10">Cytoplasm</location>
    </subcellularLocation>
</comment>
<evidence type="ECO:0000256" key="7">
    <source>
        <dbReference type="ARBA" id="ARBA00023295"/>
    </source>
</evidence>
<reference evidence="12" key="1">
    <citation type="submission" date="2021-04" db="EMBL/GenBank/DDBJ databases">
        <title>Oceanospirillales bacteria with DddD are important DMSP degraders in coastal seawater.</title>
        <authorList>
            <person name="Liu J."/>
        </authorList>
    </citation>
    <scope>NUCLEOTIDE SEQUENCE</scope>
    <source>
        <strain evidence="12">GY6</strain>
    </source>
</reference>
<comment type="similarity">
    <text evidence="10">Belongs to the glycosyl hydrolase 3 family. NagZ subfamily.</text>
</comment>
<dbReference type="InterPro" id="IPR017853">
    <property type="entry name" value="GH"/>
</dbReference>
<proteinExistence type="inferred from homology"/>
<dbReference type="InterPro" id="IPR050226">
    <property type="entry name" value="NagZ_Beta-hexosaminidase"/>
</dbReference>
<dbReference type="HAMAP" id="MF_00364">
    <property type="entry name" value="NagZ"/>
    <property type="match status" value="1"/>
</dbReference>
<comment type="function">
    <text evidence="10">Plays a role in peptidoglycan recycling by cleaving the terminal beta-1,4-linked N-acetylglucosamine (GlcNAc) from peptide-linked peptidoglycan fragments, giving rise to free GlcNAc, anhydro-N-acetylmuramic acid and anhydro-N-acetylmuramic acid-linked peptides.</text>
</comment>
<dbReference type="EMBL" id="CP073344">
    <property type="protein sequence ID" value="UTW04843.1"/>
    <property type="molecule type" value="Genomic_DNA"/>
</dbReference>
<dbReference type="NCBIfam" id="NF003740">
    <property type="entry name" value="PRK05337.1"/>
    <property type="match status" value="1"/>
</dbReference>
<evidence type="ECO:0000256" key="9">
    <source>
        <dbReference type="ARBA" id="ARBA00023316"/>
    </source>
</evidence>
<evidence type="ECO:0000256" key="2">
    <source>
        <dbReference type="ARBA" id="ARBA00022490"/>
    </source>
</evidence>
<evidence type="ECO:0000256" key="3">
    <source>
        <dbReference type="ARBA" id="ARBA00022618"/>
    </source>
</evidence>
<feature type="site" description="Important for catalytic activity" evidence="10">
    <location>
        <position position="177"/>
    </location>
</feature>
<keyword evidence="3 10" id="KW-0132">Cell division</keyword>
<evidence type="ECO:0000256" key="8">
    <source>
        <dbReference type="ARBA" id="ARBA00023306"/>
    </source>
</evidence>
<dbReference type="Gene3D" id="3.20.20.300">
    <property type="entry name" value="Glycoside hydrolase, family 3, N-terminal domain"/>
    <property type="match status" value="1"/>
</dbReference>
<keyword evidence="5 10" id="KW-0133">Cell shape</keyword>
<feature type="binding site" evidence="10">
    <location>
        <position position="62"/>
    </location>
    <ligand>
        <name>substrate</name>
    </ligand>
</feature>
<dbReference type="GO" id="GO:0004563">
    <property type="term" value="F:beta-N-acetylhexosaminidase activity"/>
    <property type="evidence" value="ECO:0007669"/>
    <property type="project" value="UniProtKB-EC"/>
</dbReference>
<dbReference type="EC" id="3.2.1.52" evidence="10"/>
<evidence type="ECO:0000256" key="4">
    <source>
        <dbReference type="ARBA" id="ARBA00022801"/>
    </source>
</evidence>
<feature type="domain" description="Glycoside hydrolase family 3 N-terminal" evidence="11">
    <location>
        <begin position="13"/>
        <end position="299"/>
    </location>
</feature>
<feature type="binding site" evidence="10">
    <location>
        <begin position="166"/>
        <end position="167"/>
    </location>
    <ligand>
        <name>substrate</name>
    </ligand>
</feature>
<protein>
    <recommendedName>
        <fullName evidence="10">Beta-hexosaminidase</fullName>
        <ecNumber evidence="10">3.2.1.52</ecNumber>
    </recommendedName>
    <alternativeName>
        <fullName evidence="10">Beta-N-acetylhexosaminidase</fullName>
    </alternativeName>
    <alternativeName>
        <fullName evidence="10">N-acetyl-beta-glucosaminidase</fullName>
    </alternativeName>
</protein>
<evidence type="ECO:0000256" key="6">
    <source>
        <dbReference type="ARBA" id="ARBA00022984"/>
    </source>
</evidence>
<evidence type="ECO:0000256" key="10">
    <source>
        <dbReference type="HAMAP-Rule" id="MF_00364"/>
    </source>
</evidence>
<keyword evidence="9 10" id="KW-0961">Cell wall biogenesis/degradation</keyword>
<dbReference type="Proteomes" id="UP001059950">
    <property type="component" value="Chromosome"/>
</dbReference>
<feature type="binding site" evidence="10">
    <location>
        <position position="70"/>
    </location>
    <ligand>
        <name>substrate</name>
    </ligand>
</feature>
<keyword evidence="2 10" id="KW-0963">Cytoplasm</keyword>
<name>A0ABY5GXT8_9GAMM</name>
<keyword evidence="6 10" id="KW-0573">Peptidoglycan synthesis</keyword>